<comment type="subcellular location">
    <subcellularLocation>
        <location evidence="2">Bacterial flagellum basal body</location>
    </subcellularLocation>
</comment>
<keyword evidence="6" id="KW-0969">Cilium</keyword>
<accession>A0ABX0F5C3</accession>
<comment type="caution">
    <text evidence="6">The sequence shown here is derived from an EMBL/GenBank/DDBJ whole genome shotgun (WGS) entry which is preliminary data.</text>
</comment>
<feature type="domain" description="Flagellar hook protein FlgE/F/G-like D1" evidence="5">
    <location>
        <begin position="96"/>
        <end position="167"/>
    </location>
</feature>
<dbReference type="PANTHER" id="PTHR30435:SF19">
    <property type="entry name" value="FLAGELLAR BASAL-BODY ROD PROTEIN FLGG"/>
    <property type="match status" value="1"/>
</dbReference>
<feature type="domain" description="Flagellar basal body rod protein N-terminal" evidence="3">
    <location>
        <begin position="9"/>
        <end position="35"/>
    </location>
</feature>
<dbReference type="InterPro" id="IPR010930">
    <property type="entry name" value="Flg_bb/hook_C_dom"/>
</dbReference>
<dbReference type="InterPro" id="IPR020013">
    <property type="entry name" value="Flagellar_FlgE/F/G"/>
</dbReference>
<keyword evidence="2" id="KW-0975">Bacterial flagellum</keyword>
<comment type="similarity">
    <text evidence="1 2">Belongs to the flagella basal body rod proteins family.</text>
</comment>
<dbReference type="NCBIfam" id="TIGR03506">
    <property type="entry name" value="FlgEFG_subfam"/>
    <property type="match status" value="2"/>
</dbReference>
<evidence type="ECO:0000313" key="6">
    <source>
        <dbReference type="EMBL" id="NGZ76146.1"/>
    </source>
</evidence>
<dbReference type="EMBL" id="JAAFGS010000004">
    <property type="protein sequence ID" value="NGZ76146.1"/>
    <property type="molecule type" value="Genomic_DNA"/>
</dbReference>
<dbReference type="RefSeq" id="WP_166274695.1">
    <property type="nucleotide sequence ID" value="NZ_JAAFGS010000004.1"/>
</dbReference>
<sequence>MNNSMISAAVTMNGLQRKLDLISDNIANLDTVGYKAKQGSFQDVLTRVQQQGKHFQLDGRRTDAGYNLGFGARMGEVTIDLTQGPLKESGRLSDIAIEGNALFEIQANGQKAWTREGGFQLTSIAGDARNVYLTTNEGHPVMGTNGQPIRIPANSKLQVDSDGTVRALNPNGTSTAAGRLSLARVQHSEGLVQTEGNVFVLADGVNEADVLTNNGVTAQVRQGYVEQSNVDMTAQMTELLQAQRAYQLAAKALTSSDTMATLANGIRQ</sequence>
<name>A0ABX0F5C3_9BACL</name>
<evidence type="ECO:0000256" key="2">
    <source>
        <dbReference type="RuleBase" id="RU362116"/>
    </source>
</evidence>
<dbReference type="SUPFAM" id="SSF117143">
    <property type="entry name" value="Flagellar hook protein flgE"/>
    <property type="match status" value="1"/>
</dbReference>
<reference evidence="6 7" key="1">
    <citation type="submission" date="2020-01" db="EMBL/GenBank/DDBJ databases">
        <title>Polyphasic characterisation and genomic insights into a novel alkali tolerant bacterium VR-M41.</title>
        <authorList>
            <person name="Vemuluri V.R."/>
        </authorList>
    </citation>
    <scope>NUCLEOTIDE SEQUENCE [LARGE SCALE GENOMIC DNA]</scope>
    <source>
        <strain evidence="6 7">VR-M41</strain>
    </source>
</reference>
<protein>
    <submittedName>
        <fullName evidence="6">Flagellar hook-basal body protein</fullName>
    </submittedName>
</protein>
<dbReference type="InterPro" id="IPR001444">
    <property type="entry name" value="Flag_bb_rod_N"/>
</dbReference>
<gene>
    <name evidence="6" type="ORF">GYN08_12530</name>
</gene>
<evidence type="ECO:0000259" key="4">
    <source>
        <dbReference type="Pfam" id="PF06429"/>
    </source>
</evidence>
<dbReference type="Pfam" id="PF00460">
    <property type="entry name" value="Flg_bb_rod"/>
    <property type="match status" value="1"/>
</dbReference>
<dbReference type="PANTHER" id="PTHR30435">
    <property type="entry name" value="FLAGELLAR PROTEIN"/>
    <property type="match status" value="1"/>
</dbReference>
<dbReference type="Pfam" id="PF22692">
    <property type="entry name" value="LlgE_F_G_D1"/>
    <property type="match status" value="1"/>
</dbReference>
<keyword evidence="6" id="KW-0282">Flagellum</keyword>
<evidence type="ECO:0000259" key="3">
    <source>
        <dbReference type="Pfam" id="PF00460"/>
    </source>
</evidence>
<dbReference type="InterPro" id="IPR053967">
    <property type="entry name" value="LlgE_F_G-like_D1"/>
</dbReference>
<proteinExistence type="inferred from homology"/>
<evidence type="ECO:0000256" key="1">
    <source>
        <dbReference type="ARBA" id="ARBA00009677"/>
    </source>
</evidence>
<keyword evidence="7" id="KW-1185">Reference proteome</keyword>
<evidence type="ECO:0000259" key="5">
    <source>
        <dbReference type="Pfam" id="PF22692"/>
    </source>
</evidence>
<feature type="domain" description="Flagellar basal-body/hook protein C-terminal" evidence="4">
    <location>
        <begin position="221"/>
        <end position="263"/>
    </location>
</feature>
<evidence type="ECO:0000313" key="7">
    <source>
        <dbReference type="Proteomes" id="UP000800303"/>
    </source>
</evidence>
<dbReference type="PROSITE" id="PS00588">
    <property type="entry name" value="FLAGELLA_BB_ROD"/>
    <property type="match status" value="1"/>
</dbReference>
<dbReference type="InterPro" id="IPR037925">
    <property type="entry name" value="FlgE/F/G-like"/>
</dbReference>
<dbReference type="Pfam" id="PF06429">
    <property type="entry name" value="Flg_bbr_C"/>
    <property type="match status" value="1"/>
</dbReference>
<dbReference type="InterPro" id="IPR019776">
    <property type="entry name" value="Flagellar_basal_body_rod_CS"/>
</dbReference>
<organism evidence="6 7">
    <name type="scientific">Saccharibacillus alkalitolerans</name>
    <dbReference type="NCBI Taxonomy" id="2705290"/>
    <lineage>
        <taxon>Bacteria</taxon>
        <taxon>Bacillati</taxon>
        <taxon>Bacillota</taxon>
        <taxon>Bacilli</taxon>
        <taxon>Bacillales</taxon>
        <taxon>Paenibacillaceae</taxon>
        <taxon>Saccharibacillus</taxon>
    </lineage>
</organism>
<keyword evidence="6" id="KW-0966">Cell projection</keyword>
<dbReference type="Proteomes" id="UP000800303">
    <property type="component" value="Unassembled WGS sequence"/>
</dbReference>